<dbReference type="CDD" id="cd07100">
    <property type="entry name" value="ALDH_SSADH1_GabD1"/>
    <property type="match status" value="1"/>
</dbReference>
<comment type="caution">
    <text evidence="5">The sequence shown here is derived from an EMBL/GenBank/DDBJ whole genome shotgun (WGS) entry which is preliminary data.</text>
</comment>
<dbReference type="GO" id="GO:0004030">
    <property type="term" value="F:aldehyde dehydrogenase [NAD(P)+] activity"/>
    <property type="evidence" value="ECO:0007669"/>
    <property type="project" value="InterPro"/>
</dbReference>
<proteinExistence type="inferred from homology"/>
<dbReference type="Pfam" id="PF00171">
    <property type="entry name" value="Aldedh"/>
    <property type="match status" value="1"/>
</dbReference>
<dbReference type="InterPro" id="IPR044148">
    <property type="entry name" value="ALDH_GabD1-like"/>
</dbReference>
<sequence>MPIQTLNPATGKVEKTFEELSDADVDKAIAQSVSGFHALRSLSFADRATLMMRAADILEDREETYGRLLTTEMGKTFASARAEVKKCAWACRFYAEHAEEFLADRPIETKAQRSFARYLPIGPVLAVMPWNFPLWQCFRFAAPALMAGNTGLLKHASNVPQSALAIEEVFRDAGFPEGTFQTLLVGSGKVERILQDDRVRAATLTGSEPAGRAVAATAGDHIKKTVLELGGSDPFIVMPSADLDAALDAAVKGRTLNNGQSCIAAKRFIIHQDIYRDFRDGFVSRFEALKVGDPMAEDTDIGPLAMAQTRDDLDKQVTESVAKGAHCLTGAEVIDGDGFFYRPGILENIPEGAPAFAEELFGPVATLYSAANLSEAISLANTSRFGLGSAIFTQNEGEIEQAFNHLDAGGTFVNTITASDPRLPFGGVKASGYGRELASDGIREFVNIKTCCVGSSS</sequence>
<keyword evidence="3" id="KW-0560">Oxidoreductase</keyword>
<keyword evidence="6" id="KW-1185">Reference proteome</keyword>
<evidence type="ECO:0000256" key="1">
    <source>
        <dbReference type="ARBA" id="ARBA00009986"/>
    </source>
</evidence>
<organism evidence="5 6">
    <name type="scientific">Aquisalinus flavus</name>
    <dbReference type="NCBI Taxonomy" id="1526572"/>
    <lineage>
        <taxon>Bacteria</taxon>
        <taxon>Pseudomonadati</taxon>
        <taxon>Pseudomonadota</taxon>
        <taxon>Alphaproteobacteria</taxon>
        <taxon>Parvularculales</taxon>
        <taxon>Parvularculaceae</taxon>
        <taxon>Aquisalinus</taxon>
    </lineage>
</organism>
<dbReference type="InterPro" id="IPR015590">
    <property type="entry name" value="Aldehyde_DH_dom"/>
</dbReference>
<evidence type="ECO:0000313" key="5">
    <source>
        <dbReference type="EMBL" id="GGD16686.1"/>
    </source>
</evidence>
<evidence type="ECO:0000313" key="6">
    <source>
        <dbReference type="Proteomes" id="UP000613582"/>
    </source>
</evidence>
<accession>A0A8J2V6C8</accession>
<dbReference type="PANTHER" id="PTHR43217">
    <property type="entry name" value="SUCCINATE SEMIALDEHYDE DEHYDROGENASE [NAD(P)+] SAD"/>
    <property type="match status" value="1"/>
</dbReference>
<protein>
    <submittedName>
        <fullName evidence="5">Succinate-semialdehyde dehydrogenase</fullName>
    </submittedName>
</protein>
<gene>
    <name evidence="5" type="ORF">GCM10011342_26800</name>
</gene>
<comment type="similarity">
    <text evidence="1">Belongs to the aldehyde dehydrogenase family.</text>
</comment>
<dbReference type="Gene3D" id="3.40.309.10">
    <property type="entry name" value="Aldehyde Dehydrogenase, Chain A, domain 2"/>
    <property type="match status" value="1"/>
</dbReference>
<dbReference type="FunFam" id="3.40.605.10:FF:000012">
    <property type="entry name" value="NAD-dependent succinate-semialdehyde dehydrogenase"/>
    <property type="match status" value="1"/>
</dbReference>
<dbReference type="GO" id="GO:0004777">
    <property type="term" value="F:succinate-semialdehyde dehydrogenase (NAD+) activity"/>
    <property type="evidence" value="ECO:0007669"/>
    <property type="project" value="TreeGrafter"/>
</dbReference>
<dbReference type="InterPro" id="IPR047110">
    <property type="entry name" value="GABD/Sad-like"/>
</dbReference>
<dbReference type="SUPFAM" id="SSF53720">
    <property type="entry name" value="ALDH-like"/>
    <property type="match status" value="1"/>
</dbReference>
<dbReference type="RefSeq" id="WP_188157928.1">
    <property type="nucleotide sequence ID" value="NZ_BMGH01000001.1"/>
</dbReference>
<evidence type="ECO:0000259" key="4">
    <source>
        <dbReference type="Pfam" id="PF00171"/>
    </source>
</evidence>
<dbReference type="AlphaFoldDB" id="A0A8J2V6C8"/>
<reference evidence="5" key="2">
    <citation type="submission" date="2020-09" db="EMBL/GenBank/DDBJ databases">
        <authorList>
            <person name="Sun Q."/>
            <person name="Zhou Y."/>
        </authorList>
    </citation>
    <scope>NUCLEOTIDE SEQUENCE</scope>
    <source>
        <strain evidence="5">CGMCC 1.12921</strain>
    </source>
</reference>
<dbReference type="InterPro" id="IPR016161">
    <property type="entry name" value="Ald_DH/histidinol_DH"/>
</dbReference>
<dbReference type="Proteomes" id="UP000613582">
    <property type="component" value="Unassembled WGS sequence"/>
</dbReference>
<name>A0A8J2V6C8_9PROT</name>
<keyword evidence="2" id="KW-0521">NADP</keyword>
<evidence type="ECO:0000256" key="3">
    <source>
        <dbReference type="ARBA" id="ARBA00023002"/>
    </source>
</evidence>
<feature type="domain" description="Aldehyde dehydrogenase" evidence="4">
    <location>
        <begin position="3"/>
        <end position="450"/>
    </location>
</feature>
<dbReference type="PANTHER" id="PTHR43217:SF1">
    <property type="entry name" value="SUCCINATE SEMIALDEHYDE DEHYDROGENASE [NAD(P)+] SAD"/>
    <property type="match status" value="1"/>
</dbReference>
<evidence type="ECO:0000256" key="2">
    <source>
        <dbReference type="ARBA" id="ARBA00022857"/>
    </source>
</evidence>
<reference evidence="5" key="1">
    <citation type="journal article" date="2014" name="Int. J. Syst. Evol. Microbiol.">
        <title>Complete genome sequence of Corynebacterium casei LMG S-19264T (=DSM 44701T), isolated from a smear-ripened cheese.</title>
        <authorList>
            <consortium name="US DOE Joint Genome Institute (JGI-PGF)"/>
            <person name="Walter F."/>
            <person name="Albersmeier A."/>
            <person name="Kalinowski J."/>
            <person name="Ruckert C."/>
        </authorList>
    </citation>
    <scope>NUCLEOTIDE SEQUENCE</scope>
    <source>
        <strain evidence="5">CGMCC 1.12921</strain>
    </source>
</reference>
<dbReference type="InterPro" id="IPR016163">
    <property type="entry name" value="Ald_DH_C"/>
</dbReference>
<dbReference type="EMBL" id="BMGH01000001">
    <property type="protein sequence ID" value="GGD16686.1"/>
    <property type="molecule type" value="Genomic_DNA"/>
</dbReference>
<dbReference type="InterPro" id="IPR016162">
    <property type="entry name" value="Ald_DH_N"/>
</dbReference>
<dbReference type="Gene3D" id="3.40.605.10">
    <property type="entry name" value="Aldehyde Dehydrogenase, Chain A, domain 1"/>
    <property type="match status" value="1"/>
</dbReference>